<dbReference type="PANTHER" id="PTHR34220">
    <property type="entry name" value="SENSOR HISTIDINE KINASE YPDA"/>
    <property type="match status" value="1"/>
</dbReference>
<evidence type="ECO:0000313" key="7">
    <source>
        <dbReference type="EMBL" id="QUI24460.1"/>
    </source>
</evidence>
<dbReference type="SMART" id="SM00387">
    <property type="entry name" value="HATPase_c"/>
    <property type="match status" value="1"/>
</dbReference>
<dbReference type="CDD" id="cd06225">
    <property type="entry name" value="HAMP"/>
    <property type="match status" value="1"/>
</dbReference>
<evidence type="ECO:0000256" key="4">
    <source>
        <dbReference type="ARBA" id="ARBA00022777"/>
    </source>
</evidence>
<feature type="transmembrane region" description="Helical" evidence="5">
    <location>
        <begin position="271"/>
        <end position="294"/>
    </location>
</feature>
<dbReference type="GO" id="GO:0000155">
    <property type="term" value="F:phosphorelay sensor kinase activity"/>
    <property type="evidence" value="ECO:0007669"/>
    <property type="project" value="InterPro"/>
</dbReference>
<keyword evidence="5" id="KW-0472">Membrane</keyword>
<keyword evidence="2" id="KW-0597">Phosphoprotein</keyword>
<dbReference type="PROSITE" id="PS50885">
    <property type="entry name" value="HAMP"/>
    <property type="match status" value="1"/>
</dbReference>
<dbReference type="InterPro" id="IPR036890">
    <property type="entry name" value="HATPase_C_sf"/>
</dbReference>
<evidence type="ECO:0000259" key="6">
    <source>
        <dbReference type="PROSITE" id="PS50885"/>
    </source>
</evidence>
<dbReference type="GO" id="GO:0016020">
    <property type="term" value="C:membrane"/>
    <property type="evidence" value="ECO:0007669"/>
    <property type="project" value="UniProtKB-SubCell"/>
</dbReference>
<dbReference type="InterPro" id="IPR050640">
    <property type="entry name" value="Bact_2-comp_sensor_kinase"/>
</dbReference>
<dbReference type="Gene3D" id="3.30.565.10">
    <property type="entry name" value="Histidine kinase-like ATPase, C-terminal domain"/>
    <property type="match status" value="1"/>
</dbReference>
<dbReference type="KEGG" id="vpy:HZI73_20105"/>
<dbReference type="SMART" id="SM00304">
    <property type="entry name" value="HAMP"/>
    <property type="match status" value="1"/>
</dbReference>
<dbReference type="AlphaFoldDB" id="A0A8J8SI27"/>
<dbReference type="InterPro" id="IPR010559">
    <property type="entry name" value="Sig_transdc_His_kin_internal"/>
</dbReference>
<keyword evidence="5" id="KW-1133">Transmembrane helix</keyword>
<dbReference type="InterPro" id="IPR003660">
    <property type="entry name" value="HAMP_dom"/>
</dbReference>
<evidence type="ECO:0000313" key="8">
    <source>
        <dbReference type="Proteomes" id="UP000683246"/>
    </source>
</evidence>
<sequence>MGLRKKFFLLVILVVIIPSVVMGIMSYLLTKQILKEKYEVLIRENTVYIAGIIDHEYIQVESISDYFFSNEWVIKKITNSNLFEDHYERIRTDQRLTQVFNSFITFNIFNAFEVFYMSGYYGDDFWYRIGSDFVSKKAIHERVGDFRDDRIRKLTYKGIQTSLDQTLAGQQVLAYNRILVDKDYENIGFLYFEIDPSYFGNMLKNNTKVSDTVFTLLDDQYNIIYSYDESLIGKPYHDDTLGPIHVNIALNNGWHLISDSSTVNINAEYKAFFYIIILTTLCTFLLSSTILWFITKKVVGPIKQLVETMDKAVSSDSLEMVYYYSHDEIGRLTDSFNKMTVRVRESREKEIQKDKTIKELDYKALQSQINPHFLYNTLNTISWMAQMQKAYTIKDMIDQLWKMLRKVSKGSEISNLKDEVELIQSFCKIQQIKYNGKFELQLDIDEKYYGTSCPKFILQPIVENAIFHGIEPKKGTGVIIISVSGHDNMMTIEISDNGIGMSAKQVKEVLDKSHHIYGKKGFNNIGIINVHERLQLLYGKKYGLSIESTVDEGTTVVIRIPMNYPLNEGGEHV</sequence>
<name>A0A8J8SI27_9FIRM</name>
<evidence type="ECO:0000256" key="3">
    <source>
        <dbReference type="ARBA" id="ARBA00022679"/>
    </source>
</evidence>
<keyword evidence="5" id="KW-0812">Transmembrane</keyword>
<organism evidence="7 8">
    <name type="scientific">Vallitalea pronyensis</name>
    <dbReference type="NCBI Taxonomy" id="1348613"/>
    <lineage>
        <taxon>Bacteria</taxon>
        <taxon>Bacillati</taxon>
        <taxon>Bacillota</taxon>
        <taxon>Clostridia</taxon>
        <taxon>Lachnospirales</taxon>
        <taxon>Vallitaleaceae</taxon>
        <taxon>Vallitalea</taxon>
    </lineage>
</organism>
<dbReference type="EMBL" id="CP058649">
    <property type="protein sequence ID" value="QUI24460.1"/>
    <property type="molecule type" value="Genomic_DNA"/>
</dbReference>
<evidence type="ECO:0000256" key="5">
    <source>
        <dbReference type="SAM" id="Phobius"/>
    </source>
</evidence>
<dbReference type="InterPro" id="IPR003594">
    <property type="entry name" value="HATPase_dom"/>
</dbReference>
<proteinExistence type="predicted"/>
<dbReference type="Proteomes" id="UP000683246">
    <property type="component" value="Chromosome"/>
</dbReference>
<keyword evidence="8" id="KW-1185">Reference proteome</keyword>
<dbReference type="RefSeq" id="WP_212695154.1">
    <property type="nucleotide sequence ID" value="NZ_CP058649.1"/>
</dbReference>
<dbReference type="Pfam" id="PF06580">
    <property type="entry name" value="His_kinase"/>
    <property type="match status" value="1"/>
</dbReference>
<evidence type="ECO:0000256" key="1">
    <source>
        <dbReference type="ARBA" id="ARBA00004370"/>
    </source>
</evidence>
<dbReference type="Pfam" id="PF00672">
    <property type="entry name" value="HAMP"/>
    <property type="match status" value="1"/>
</dbReference>
<keyword evidence="4 7" id="KW-0418">Kinase</keyword>
<gene>
    <name evidence="7" type="ORF">HZI73_20105</name>
</gene>
<dbReference type="Pfam" id="PF02518">
    <property type="entry name" value="HATPase_c"/>
    <property type="match status" value="1"/>
</dbReference>
<dbReference type="PANTHER" id="PTHR34220:SF7">
    <property type="entry name" value="SENSOR HISTIDINE KINASE YPDA"/>
    <property type="match status" value="1"/>
</dbReference>
<keyword evidence="3" id="KW-0808">Transferase</keyword>
<comment type="subcellular location">
    <subcellularLocation>
        <location evidence="1">Membrane</location>
    </subcellularLocation>
</comment>
<dbReference type="Gene3D" id="6.10.340.10">
    <property type="match status" value="1"/>
</dbReference>
<protein>
    <submittedName>
        <fullName evidence="7">Sensor histidine kinase</fullName>
    </submittedName>
</protein>
<dbReference type="SUPFAM" id="SSF158472">
    <property type="entry name" value="HAMP domain-like"/>
    <property type="match status" value="1"/>
</dbReference>
<reference evidence="7" key="1">
    <citation type="submission" date="2020-07" db="EMBL/GenBank/DDBJ databases">
        <title>Vallitalea pronyensis genome.</title>
        <authorList>
            <person name="Postec A."/>
        </authorList>
    </citation>
    <scope>NUCLEOTIDE SEQUENCE</scope>
    <source>
        <strain evidence="7">FatNI3</strain>
    </source>
</reference>
<feature type="transmembrane region" description="Helical" evidence="5">
    <location>
        <begin position="7"/>
        <end position="29"/>
    </location>
</feature>
<evidence type="ECO:0000256" key="2">
    <source>
        <dbReference type="ARBA" id="ARBA00022553"/>
    </source>
</evidence>
<accession>A0A8J8SI27</accession>
<dbReference type="SUPFAM" id="SSF55874">
    <property type="entry name" value="ATPase domain of HSP90 chaperone/DNA topoisomerase II/histidine kinase"/>
    <property type="match status" value="1"/>
</dbReference>
<feature type="domain" description="HAMP" evidence="6">
    <location>
        <begin position="296"/>
        <end position="348"/>
    </location>
</feature>